<reference evidence="3" key="2">
    <citation type="submission" date="2020-09" db="EMBL/GenBank/DDBJ databases">
        <authorList>
            <person name="Sun Q."/>
            <person name="Zhou Y."/>
        </authorList>
    </citation>
    <scope>NUCLEOTIDE SEQUENCE</scope>
    <source>
        <strain evidence="3">CGMCC 4.7403</strain>
    </source>
</reference>
<name>A0A919GFU1_9ACTN</name>
<evidence type="ECO:0000313" key="3">
    <source>
        <dbReference type="EMBL" id="GHH83888.1"/>
    </source>
</evidence>
<feature type="transmembrane region" description="Helical" evidence="2">
    <location>
        <begin position="79"/>
        <end position="96"/>
    </location>
</feature>
<evidence type="ECO:0000313" key="4">
    <source>
        <dbReference type="Proteomes" id="UP000603227"/>
    </source>
</evidence>
<proteinExistence type="predicted"/>
<evidence type="ECO:0000256" key="2">
    <source>
        <dbReference type="SAM" id="Phobius"/>
    </source>
</evidence>
<dbReference type="AlphaFoldDB" id="A0A919GFU1"/>
<comment type="caution">
    <text evidence="3">The sequence shown here is derived from an EMBL/GenBank/DDBJ whole genome shotgun (WGS) entry which is preliminary data.</text>
</comment>
<sequence length="103" mass="11579">MADEPTTGEVVRRLDDVRQDLKEDIHGVVGLVGQKVDAEIFRLGQQAQDERHTALVARVAKLEQQAEEKDKQRQSDRRLIFFSLVVPVLLLAIQLYNANKGGS</sequence>
<dbReference type="EMBL" id="BNAT01000003">
    <property type="protein sequence ID" value="GHH83888.1"/>
    <property type="molecule type" value="Genomic_DNA"/>
</dbReference>
<feature type="coiled-coil region" evidence="1">
    <location>
        <begin position="52"/>
        <end position="79"/>
    </location>
</feature>
<dbReference type="RefSeq" id="WP_189781286.1">
    <property type="nucleotide sequence ID" value="NZ_BNAT01000003.1"/>
</dbReference>
<keyword evidence="4" id="KW-1185">Reference proteome</keyword>
<reference evidence="3" key="1">
    <citation type="journal article" date="2014" name="Int. J. Syst. Evol. Microbiol.">
        <title>Complete genome sequence of Corynebacterium casei LMG S-19264T (=DSM 44701T), isolated from a smear-ripened cheese.</title>
        <authorList>
            <consortium name="US DOE Joint Genome Institute (JGI-PGF)"/>
            <person name="Walter F."/>
            <person name="Albersmeier A."/>
            <person name="Kalinowski J."/>
            <person name="Ruckert C."/>
        </authorList>
    </citation>
    <scope>NUCLEOTIDE SEQUENCE</scope>
    <source>
        <strain evidence="3">CGMCC 4.7403</strain>
    </source>
</reference>
<keyword evidence="2" id="KW-1133">Transmembrane helix</keyword>
<dbReference type="Proteomes" id="UP000603227">
    <property type="component" value="Unassembled WGS sequence"/>
</dbReference>
<organism evidence="3 4">
    <name type="scientific">Streptomyces capitiformicae</name>
    <dbReference type="NCBI Taxonomy" id="2014920"/>
    <lineage>
        <taxon>Bacteria</taxon>
        <taxon>Bacillati</taxon>
        <taxon>Actinomycetota</taxon>
        <taxon>Actinomycetes</taxon>
        <taxon>Kitasatosporales</taxon>
        <taxon>Streptomycetaceae</taxon>
        <taxon>Streptomyces</taxon>
    </lineage>
</organism>
<keyword evidence="2" id="KW-0472">Membrane</keyword>
<gene>
    <name evidence="3" type="ORF">GCM10017771_11640</name>
</gene>
<accession>A0A919GFU1</accession>
<keyword evidence="1" id="KW-0175">Coiled coil</keyword>
<evidence type="ECO:0000256" key="1">
    <source>
        <dbReference type="SAM" id="Coils"/>
    </source>
</evidence>
<keyword evidence="2" id="KW-0812">Transmembrane</keyword>
<protein>
    <submittedName>
        <fullName evidence="3">Uncharacterized protein</fullName>
    </submittedName>
</protein>